<organism evidence="1 2">
    <name type="scientific">Protopolystoma xenopodis</name>
    <dbReference type="NCBI Taxonomy" id="117903"/>
    <lineage>
        <taxon>Eukaryota</taxon>
        <taxon>Metazoa</taxon>
        <taxon>Spiralia</taxon>
        <taxon>Lophotrochozoa</taxon>
        <taxon>Platyhelminthes</taxon>
        <taxon>Monogenea</taxon>
        <taxon>Polyopisthocotylea</taxon>
        <taxon>Polystomatidea</taxon>
        <taxon>Polystomatidae</taxon>
        <taxon>Protopolystoma</taxon>
    </lineage>
</organism>
<dbReference type="Proteomes" id="UP000784294">
    <property type="component" value="Unassembled WGS sequence"/>
</dbReference>
<name>A0A3S5BVZ0_9PLAT</name>
<gene>
    <name evidence="1" type="ORF">PXEA_LOCUS36024</name>
</gene>
<evidence type="ECO:0000313" key="1">
    <source>
        <dbReference type="EMBL" id="VEL42584.1"/>
    </source>
</evidence>
<reference evidence="1" key="1">
    <citation type="submission" date="2018-11" db="EMBL/GenBank/DDBJ databases">
        <authorList>
            <consortium name="Pathogen Informatics"/>
        </authorList>
    </citation>
    <scope>NUCLEOTIDE SEQUENCE</scope>
</reference>
<dbReference type="EMBL" id="CAAALY010275269">
    <property type="protein sequence ID" value="VEL42584.1"/>
    <property type="molecule type" value="Genomic_DNA"/>
</dbReference>
<proteinExistence type="predicted"/>
<accession>A0A3S5BVZ0</accession>
<dbReference type="AlphaFoldDB" id="A0A3S5BVZ0"/>
<keyword evidence="2" id="KW-1185">Reference proteome</keyword>
<evidence type="ECO:0000313" key="2">
    <source>
        <dbReference type="Proteomes" id="UP000784294"/>
    </source>
</evidence>
<sequence length="207" mass="22706">MFFSIRPYQPASVPRFGQPQLAPAPLKMYETNMLATLSFLYNSLPSSWLFSQTNAPSTPPLPPALDSLGPDRYGPPDSWSWEAIKPPNPASWSCPDPSQATLCTNLFDENKLAISSPEAIPLPFQMNSTLIDRSLECQSTARSSQISELLSSADLGQLTSEQTTNPFDVRNSSADDLLAVSEGRSKNRNKSTQNQYSVNFLLSTSVL</sequence>
<comment type="caution">
    <text evidence="1">The sequence shown here is derived from an EMBL/GenBank/DDBJ whole genome shotgun (WGS) entry which is preliminary data.</text>
</comment>
<protein>
    <submittedName>
        <fullName evidence="1">Uncharacterized protein</fullName>
    </submittedName>
</protein>